<feature type="compositionally biased region" description="Low complexity" evidence="9">
    <location>
        <begin position="306"/>
        <end position="320"/>
    </location>
</feature>
<dbReference type="Pfam" id="PF00307">
    <property type="entry name" value="CH"/>
    <property type="match status" value="1"/>
</dbReference>
<feature type="domain" description="Calponin-homology (CH)" evidence="10">
    <location>
        <begin position="14"/>
        <end position="116"/>
    </location>
</feature>
<dbReference type="AlphaFoldDB" id="A0A0V0QI06"/>
<dbReference type="SUPFAM" id="SSF47576">
    <property type="entry name" value="Calponin-homology domain, CH-domain"/>
    <property type="match status" value="1"/>
</dbReference>
<feature type="compositionally biased region" description="Polar residues" evidence="9">
    <location>
        <begin position="262"/>
        <end position="281"/>
    </location>
</feature>
<feature type="region of interest" description="Disordered" evidence="9">
    <location>
        <begin position="257"/>
        <end position="365"/>
    </location>
</feature>
<dbReference type="OrthoDB" id="2119228at2759"/>
<evidence type="ECO:0000256" key="6">
    <source>
        <dbReference type="ARBA" id="ARBA00022776"/>
    </source>
</evidence>
<dbReference type="EMBL" id="LDAU01000161">
    <property type="protein sequence ID" value="KRX01887.1"/>
    <property type="molecule type" value="Genomic_DNA"/>
</dbReference>
<dbReference type="OMA" id="NANYDGH"/>
<evidence type="ECO:0000256" key="7">
    <source>
        <dbReference type="ARBA" id="ARBA00023212"/>
    </source>
</evidence>
<dbReference type="InterPro" id="IPR036872">
    <property type="entry name" value="CH_dom_sf"/>
</dbReference>
<keyword evidence="3" id="KW-0963">Cytoplasm</keyword>
<evidence type="ECO:0000256" key="3">
    <source>
        <dbReference type="ARBA" id="ARBA00022490"/>
    </source>
</evidence>
<dbReference type="GO" id="GO:0008017">
    <property type="term" value="F:microtubule binding"/>
    <property type="evidence" value="ECO:0007669"/>
    <property type="project" value="InterPro"/>
</dbReference>
<dbReference type="PROSITE" id="PS50021">
    <property type="entry name" value="CH"/>
    <property type="match status" value="1"/>
</dbReference>
<evidence type="ECO:0000256" key="2">
    <source>
        <dbReference type="ARBA" id="ARBA00010729"/>
    </source>
</evidence>
<dbReference type="GO" id="GO:0051301">
    <property type="term" value="P:cell division"/>
    <property type="evidence" value="ECO:0007669"/>
    <property type="project" value="UniProtKB-KW"/>
</dbReference>
<proteinExistence type="inferred from homology"/>
<dbReference type="Proteomes" id="UP000054937">
    <property type="component" value="Unassembled WGS sequence"/>
</dbReference>
<feature type="compositionally biased region" description="Polar residues" evidence="9">
    <location>
        <begin position="333"/>
        <end position="365"/>
    </location>
</feature>
<evidence type="ECO:0000256" key="8">
    <source>
        <dbReference type="ARBA" id="ARBA00023306"/>
    </source>
</evidence>
<dbReference type="InParanoid" id="A0A0V0QI06"/>
<name>A0A0V0QI06_PSEPJ</name>
<dbReference type="GO" id="GO:0005874">
    <property type="term" value="C:microtubule"/>
    <property type="evidence" value="ECO:0007669"/>
    <property type="project" value="UniProtKB-KW"/>
</dbReference>
<comment type="caution">
    <text evidence="11">The sequence shown here is derived from an EMBL/GenBank/DDBJ whole genome shotgun (WGS) entry which is preliminary data.</text>
</comment>
<comment type="subcellular location">
    <subcellularLocation>
        <location evidence="1">Cytoplasm</location>
        <location evidence="1">Cytoskeleton</location>
    </subcellularLocation>
</comment>
<gene>
    <name evidence="11" type="ORF">PPERSA_05726</name>
</gene>
<protein>
    <submittedName>
        <fullName evidence="11">Calponin homology domain</fullName>
    </submittedName>
</protein>
<dbReference type="InterPro" id="IPR001715">
    <property type="entry name" value="CH_dom"/>
</dbReference>
<evidence type="ECO:0000259" key="10">
    <source>
        <dbReference type="PROSITE" id="PS50021"/>
    </source>
</evidence>
<organism evidence="11 12">
    <name type="scientific">Pseudocohnilembus persalinus</name>
    <name type="common">Ciliate</name>
    <dbReference type="NCBI Taxonomy" id="266149"/>
    <lineage>
        <taxon>Eukaryota</taxon>
        <taxon>Sar</taxon>
        <taxon>Alveolata</taxon>
        <taxon>Ciliophora</taxon>
        <taxon>Intramacronucleata</taxon>
        <taxon>Oligohymenophorea</taxon>
        <taxon>Scuticociliatia</taxon>
        <taxon>Philasterida</taxon>
        <taxon>Pseudocohnilembidae</taxon>
        <taxon>Pseudocohnilembus</taxon>
    </lineage>
</organism>
<evidence type="ECO:0000256" key="4">
    <source>
        <dbReference type="ARBA" id="ARBA00022618"/>
    </source>
</evidence>
<comment type="similarity">
    <text evidence="2">Belongs to the MAPRE family.</text>
</comment>
<dbReference type="InterPro" id="IPR027328">
    <property type="entry name" value="MAPRE"/>
</dbReference>
<keyword evidence="6" id="KW-0498">Mitosis</keyword>
<keyword evidence="7" id="KW-0206">Cytoskeleton</keyword>
<evidence type="ECO:0000256" key="1">
    <source>
        <dbReference type="ARBA" id="ARBA00004245"/>
    </source>
</evidence>
<keyword evidence="5" id="KW-0493">Microtubule</keyword>
<keyword evidence="8" id="KW-0131">Cell cycle</keyword>
<evidence type="ECO:0000313" key="12">
    <source>
        <dbReference type="Proteomes" id="UP000054937"/>
    </source>
</evidence>
<dbReference type="PANTHER" id="PTHR10623">
    <property type="entry name" value="MICROTUBULE-ASSOCIATED PROTEIN RP/EB FAMILY MEMBER"/>
    <property type="match status" value="1"/>
</dbReference>
<keyword evidence="12" id="KW-1185">Reference proteome</keyword>
<evidence type="ECO:0000256" key="9">
    <source>
        <dbReference type="SAM" id="MobiDB-lite"/>
    </source>
</evidence>
<accession>A0A0V0QI06</accession>
<reference evidence="11 12" key="1">
    <citation type="journal article" date="2015" name="Sci. Rep.">
        <title>Genome of the facultative scuticociliatosis pathogen Pseudocohnilembus persalinus provides insight into its virulence through horizontal gene transfer.</title>
        <authorList>
            <person name="Xiong J."/>
            <person name="Wang G."/>
            <person name="Cheng J."/>
            <person name="Tian M."/>
            <person name="Pan X."/>
            <person name="Warren A."/>
            <person name="Jiang C."/>
            <person name="Yuan D."/>
            <person name="Miao W."/>
        </authorList>
    </citation>
    <scope>NUCLEOTIDE SEQUENCE [LARGE SCALE GENOMIC DNA]</scope>
    <source>
        <strain evidence="11">36N120E</strain>
    </source>
</reference>
<dbReference type="Gene3D" id="1.10.418.10">
    <property type="entry name" value="Calponin-like domain"/>
    <property type="match status" value="1"/>
</dbReference>
<sequence length="365" mass="42394">MADQSIGMMEGAFFVSKGEIFNWVNSLLKINVNKIEQLGTGAVYCQIIDSMYPGAVKMSRVNWKARNEWDFIINLKTLQQAFQKQNIKKYIEIERLAKAKYQDNLEFAQWIKRFFDLNGGAKEDYDPIKRRGGNSENGKDVEIDFSFVELRDNGKNRREGSQENRIVYNNKKLVSRSKSPILKNLERNPHALYNKSKEIQYNNKLKHQNSYNNELDTLTKKILEIEKVLQKDDEKENKKLQLISEIVQEAKKLPGFTHFPPINSNQSHHIQQNSLHQQKQGQVIYEENEKLDSPKFSQVQKKKRNTNSNYNNQNSQNNIKKLNKDGHIVHPGQNLSMVDNPTKRNSNTLQNQSSINPTIGSNKKK</sequence>
<dbReference type="FunFam" id="1.10.418.10:FF:000028">
    <property type="entry name" value="RP/EB family microtubule-associated protein"/>
    <property type="match status" value="1"/>
</dbReference>
<keyword evidence="4" id="KW-0132">Cell division</keyword>
<evidence type="ECO:0000256" key="5">
    <source>
        <dbReference type="ARBA" id="ARBA00022701"/>
    </source>
</evidence>
<evidence type="ECO:0000313" key="11">
    <source>
        <dbReference type="EMBL" id="KRX01887.1"/>
    </source>
</evidence>